<dbReference type="GO" id="GO:0005524">
    <property type="term" value="F:ATP binding"/>
    <property type="evidence" value="ECO:0007669"/>
    <property type="project" value="UniProtKB-KW"/>
</dbReference>
<dbReference type="GO" id="GO:0006281">
    <property type="term" value="P:DNA repair"/>
    <property type="evidence" value="ECO:0007669"/>
    <property type="project" value="UniProtKB-KW"/>
</dbReference>
<keyword evidence="4" id="KW-1185">Reference proteome</keyword>
<dbReference type="Pfam" id="PF05970">
    <property type="entry name" value="PIF1"/>
    <property type="match status" value="1"/>
</dbReference>
<evidence type="ECO:0000313" key="3">
    <source>
        <dbReference type="EMBL" id="VDP42085.1"/>
    </source>
</evidence>
<dbReference type="GO" id="GO:0043139">
    <property type="term" value="F:5'-3' DNA helicase activity"/>
    <property type="evidence" value="ECO:0007669"/>
    <property type="project" value="UniProtKB-EC"/>
</dbReference>
<comment type="similarity">
    <text evidence="1">Belongs to the helicase family.</text>
</comment>
<keyword evidence="1" id="KW-0233">DNA recombination</keyword>
<evidence type="ECO:0000313" key="4">
    <source>
        <dbReference type="Proteomes" id="UP000050761"/>
    </source>
</evidence>
<gene>
    <name evidence="3" type="ORF">HPBE_LOCUS23968</name>
</gene>
<keyword evidence="1" id="KW-0067">ATP-binding</keyword>
<dbReference type="PANTHER" id="PTHR10492:SF57">
    <property type="entry name" value="ATP-DEPENDENT DNA HELICASE"/>
    <property type="match status" value="1"/>
</dbReference>
<comment type="cofactor">
    <cofactor evidence="1">
        <name>Mg(2+)</name>
        <dbReference type="ChEBI" id="CHEBI:18420"/>
    </cofactor>
</comment>
<evidence type="ECO:0000256" key="1">
    <source>
        <dbReference type="RuleBase" id="RU363044"/>
    </source>
</evidence>
<dbReference type="Gene3D" id="3.40.50.300">
    <property type="entry name" value="P-loop containing nucleotide triphosphate hydrolases"/>
    <property type="match status" value="1"/>
</dbReference>
<dbReference type="InterPro" id="IPR027417">
    <property type="entry name" value="P-loop_NTPase"/>
</dbReference>
<comment type="catalytic activity">
    <reaction evidence="1">
        <text>ATP + H2O = ADP + phosphate + H(+)</text>
        <dbReference type="Rhea" id="RHEA:13065"/>
        <dbReference type="ChEBI" id="CHEBI:15377"/>
        <dbReference type="ChEBI" id="CHEBI:15378"/>
        <dbReference type="ChEBI" id="CHEBI:30616"/>
        <dbReference type="ChEBI" id="CHEBI:43474"/>
        <dbReference type="ChEBI" id="CHEBI:456216"/>
        <dbReference type="EC" id="5.6.2.3"/>
    </reaction>
</comment>
<protein>
    <recommendedName>
        <fullName evidence="1">ATP-dependent DNA helicase</fullName>
        <ecNumber evidence="1">5.6.2.3</ecNumber>
    </recommendedName>
</protein>
<evidence type="ECO:0000259" key="2">
    <source>
        <dbReference type="Pfam" id="PF05970"/>
    </source>
</evidence>
<name>A0A183GMP9_HELPZ</name>
<keyword evidence="1" id="KW-0347">Helicase</keyword>
<accession>A0A3P8ED75</accession>
<dbReference type="EMBL" id="UZAH01035685">
    <property type="protein sequence ID" value="VDP42085.1"/>
    <property type="molecule type" value="Genomic_DNA"/>
</dbReference>
<reference evidence="3 4" key="1">
    <citation type="submission" date="2018-11" db="EMBL/GenBank/DDBJ databases">
        <authorList>
            <consortium name="Pathogen Informatics"/>
        </authorList>
    </citation>
    <scope>NUCLEOTIDE SEQUENCE [LARGE SCALE GENOMIC DNA]</scope>
</reference>
<reference evidence="5" key="2">
    <citation type="submission" date="2019-09" db="UniProtKB">
        <authorList>
            <consortium name="WormBaseParasite"/>
        </authorList>
    </citation>
    <scope>IDENTIFICATION</scope>
</reference>
<proteinExistence type="inferred from homology"/>
<sequence>MCFNVYAVKYLFKYVYKGPDRARVHIYESSDGNQRNQDEIDAYIDARYVCAPEAVHRIFGFKMQDRSDAVERLQVHLPGYESVIFNAGEEEQALEAAQNRLSTLTGYFAINKTCTDLERQHGRLPVGMVDSRDLHYFEMPQAFVFDKGWKQRKRQARTIGRMHFVGPQEQERFALRLLLLYGKGFTSFEDVRTVGGHLHPSFVSAARAAGYLRDETFFLHSIREAAAFHMPSQLRSYFVALIVYGGLQDPLPVELWNTYKEDFMEDFLKDGMSHAVAESKAFYEIANRIKALGKDFRQFLNLEVSQLDVCDAHVDYEGHERRGHANYGLLNSEQKLVVDDLLSAINQPEGQCFFLDGPGGSGKTFVYTTIYHLATARRKQVLNVAWTGIAANLLPDGRTATSAFRLVVADQNRSSSMKRQSEEAKRLSKIDAVIWDEAPMAPKQALDAVNALLQDIMQNTLPFGGKVMLLGEIFVRHRLKSNMRLQVNDYEYSEWLIRIGNGEIPTNENGDIQVPA</sequence>
<dbReference type="GO" id="GO:0006310">
    <property type="term" value="P:DNA recombination"/>
    <property type="evidence" value="ECO:0007669"/>
    <property type="project" value="UniProtKB-KW"/>
</dbReference>
<dbReference type="GO" id="GO:0000723">
    <property type="term" value="P:telomere maintenance"/>
    <property type="evidence" value="ECO:0007669"/>
    <property type="project" value="InterPro"/>
</dbReference>
<dbReference type="EC" id="5.6.2.3" evidence="1"/>
<evidence type="ECO:0000313" key="5">
    <source>
        <dbReference type="WBParaSite" id="HPBE_0002396901-mRNA-1"/>
    </source>
</evidence>
<keyword evidence="1" id="KW-0234">DNA repair</keyword>
<keyword evidence="1" id="KW-0378">Hydrolase</keyword>
<dbReference type="InterPro" id="IPR010285">
    <property type="entry name" value="DNA_helicase_pif1-like_DEAD"/>
</dbReference>
<dbReference type="SUPFAM" id="SSF52540">
    <property type="entry name" value="P-loop containing nucleoside triphosphate hydrolases"/>
    <property type="match status" value="1"/>
</dbReference>
<keyword evidence="1" id="KW-0547">Nucleotide-binding</keyword>
<dbReference type="AlphaFoldDB" id="A0A183GMP9"/>
<dbReference type="Proteomes" id="UP000050761">
    <property type="component" value="Unassembled WGS sequence"/>
</dbReference>
<dbReference type="PANTHER" id="PTHR10492">
    <property type="match status" value="1"/>
</dbReference>
<accession>A0A183GMP9</accession>
<keyword evidence="1" id="KW-0227">DNA damage</keyword>
<feature type="domain" description="DNA helicase Pif1-like DEAD-box helicase" evidence="2">
    <location>
        <begin position="330"/>
        <end position="472"/>
    </location>
</feature>
<dbReference type="WBParaSite" id="HPBE_0002396901-mRNA-1">
    <property type="protein sequence ID" value="HPBE_0002396901-mRNA-1"/>
    <property type="gene ID" value="HPBE_0002396901"/>
</dbReference>
<dbReference type="GO" id="GO:0016787">
    <property type="term" value="F:hydrolase activity"/>
    <property type="evidence" value="ECO:0007669"/>
    <property type="project" value="UniProtKB-KW"/>
</dbReference>
<organism evidence="4 5">
    <name type="scientific">Heligmosomoides polygyrus</name>
    <name type="common">Parasitic roundworm</name>
    <dbReference type="NCBI Taxonomy" id="6339"/>
    <lineage>
        <taxon>Eukaryota</taxon>
        <taxon>Metazoa</taxon>
        <taxon>Ecdysozoa</taxon>
        <taxon>Nematoda</taxon>
        <taxon>Chromadorea</taxon>
        <taxon>Rhabditida</taxon>
        <taxon>Rhabditina</taxon>
        <taxon>Rhabditomorpha</taxon>
        <taxon>Strongyloidea</taxon>
        <taxon>Heligmosomidae</taxon>
        <taxon>Heligmosomoides</taxon>
    </lineage>
</organism>
<dbReference type="OrthoDB" id="272985at2759"/>